<evidence type="ECO:0000313" key="2">
    <source>
        <dbReference type="EMBL" id="QYO75734.1"/>
    </source>
</evidence>
<evidence type="ECO:0000259" key="1">
    <source>
        <dbReference type="Pfam" id="PF22302"/>
    </source>
</evidence>
<keyword evidence="3" id="KW-1185">Reference proteome</keyword>
<dbReference type="Pfam" id="PF22302">
    <property type="entry name" value="DUF6968"/>
    <property type="match status" value="1"/>
</dbReference>
<sequence length="67" mass="7486">MGIVRGYDSVQAVYLTLQRIAVEIYGSRYHASGALRWDKPGDGYGFPMPKHGYEDLVGEDRIAQVPD</sequence>
<accession>A0ABX8W9U3</accession>
<dbReference type="EMBL" id="CP080590">
    <property type="protein sequence ID" value="QYO75734.1"/>
    <property type="molecule type" value="Genomic_DNA"/>
</dbReference>
<name>A0ABX8W9U3_9HYPH</name>
<dbReference type="InterPro" id="IPR054241">
    <property type="entry name" value="DUF6968"/>
</dbReference>
<dbReference type="Proteomes" id="UP000825799">
    <property type="component" value="Chromosome"/>
</dbReference>
<gene>
    <name evidence="2" type="ORF">K1X15_13980</name>
</gene>
<proteinExistence type="predicted"/>
<reference evidence="2 3" key="1">
    <citation type="submission" date="2021-08" db="EMBL/GenBank/DDBJ databases">
        <title>Devosia salina sp. nov., isolated from the South China Sea sediment.</title>
        <authorList>
            <person name="Zhou Z."/>
        </authorList>
    </citation>
    <scope>NUCLEOTIDE SEQUENCE [LARGE SCALE GENOMIC DNA]</scope>
    <source>
        <strain evidence="2 3">SCS-3</strain>
    </source>
</reference>
<evidence type="ECO:0000313" key="3">
    <source>
        <dbReference type="Proteomes" id="UP000825799"/>
    </source>
</evidence>
<organism evidence="2 3">
    <name type="scientific">Devosia salina</name>
    <dbReference type="NCBI Taxonomy" id="2860336"/>
    <lineage>
        <taxon>Bacteria</taxon>
        <taxon>Pseudomonadati</taxon>
        <taxon>Pseudomonadota</taxon>
        <taxon>Alphaproteobacteria</taxon>
        <taxon>Hyphomicrobiales</taxon>
        <taxon>Devosiaceae</taxon>
        <taxon>Devosia</taxon>
    </lineage>
</organism>
<feature type="domain" description="DUF6968" evidence="1">
    <location>
        <begin position="4"/>
        <end position="48"/>
    </location>
</feature>
<protein>
    <recommendedName>
        <fullName evidence="1">DUF6968 domain-containing protein</fullName>
    </recommendedName>
</protein>